<dbReference type="AlphaFoldDB" id="A0A9D4UBL7"/>
<evidence type="ECO:0000313" key="1">
    <source>
        <dbReference type="EMBL" id="KAI5064518.1"/>
    </source>
</evidence>
<protein>
    <submittedName>
        <fullName evidence="1">Uncharacterized protein</fullName>
    </submittedName>
</protein>
<organism evidence="1 2">
    <name type="scientific">Adiantum capillus-veneris</name>
    <name type="common">Maidenhair fern</name>
    <dbReference type="NCBI Taxonomy" id="13818"/>
    <lineage>
        <taxon>Eukaryota</taxon>
        <taxon>Viridiplantae</taxon>
        <taxon>Streptophyta</taxon>
        <taxon>Embryophyta</taxon>
        <taxon>Tracheophyta</taxon>
        <taxon>Polypodiopsida</taxon>
        <taxon>Polypodiidae</taxon>
        <taxon>Polypodiales</taxon>
        <taxon>Pteridineae</taxon>
        <taxon>Pteridaceae</taxon>
        <taxon>Vittarioideae</taxon>
        <taxon>Adiantum</taxon>
    </lineage>
</organism>
<sequence>MKLTGPRILMAVHLSTDDPFSRRRTLHGFSVWELQEWSDASHTQAKLHPMYSWVEVARTPSTFSFWYELLDPPRFLYSSTMICMTGEYHKHVDDKSSGYMGAPKRYLRPLAYDLMHDCWFLLPFFWINSQELLIFSSFRPSFPGLVP</sequence>
<proteinExistence type="predicted"/>
<reference evidence="1" key="1">
    <citation type="submission" date="2021-01" db="EMBL/GenBank/DDBJ databases">
        <title>Adiantum capillus-veneris genome.</title>
        <authorList>
            <person name="Fang Y."/>
            <person name="Liao Q."/>
        </authorList>
    </citation>
    <scope>NUCLEOTIDE SEQUENCE</scope>
    <source>
        <strain evidence="1">H3</strain>
        <tissue evidence="1">Leaf</tissue>
    </source>
</reference>
<evidence type="ECO:0000313" key="2">
    <source>
        <dbReference type="Proteomes" id="UP000886520"/>
    </source>
</evidence>
<name>A0A9D4UBL7_ADICA</name>
<dbReference type="EMBL" id="JABFUD020000020">
    <property type="protein sequence ID" value="KAI5064518.1"/>
    <property type="molecule type" value="Genomic_DNA"/>
</dbReference>
<dbReference type="Proteomes" id="UP000886520">
    <property type="component" value="Chromosome 20"/>
</dbReference>
<accession>A0A9D4UBL7</accession>
<comment type="caution">
    <text evidence="1">The sequence shown here is derived from an EMBL/GenBank/DDBJ whole genome shotgun (WGS) entry which is preliminary data.</text>
</comment>
<keyword evidence="2" id="KW-1185">Reference proteome</keyword>
<gene>
    <name evidence="1" type="ORF">GOP47_0021188</name>
</gene>